<accession>A0A8H3LD90</accession>
<dbReference type="Pfam" id="PF13960">
    <property type="entry name" value="DUF4218"/>
    <property type="match status" value="1"/>
</dbReference>
<feature type="compositionally biased region" description="Acidic residues" evidence="1">
    <location>
        <begin position="125"/>
        <end position="148"/>
    </location>
</feature>
<feature type="region of interest" description="Disordered" evidence="1">
    <location>
        <begin position="119"/>
        <end position="154"/>
    </location>
</feature>
<evidence type="ECO:0000313" key="4">
    <source>
        <dbReference type="Proteomes" id="UP000615446"/>
    </source>
</evidence>
<feature type="compositionally biased region" description="Low complexity" evidence="1">
    <location>
        <begin position="88"/>
        <end position="98"/>
    </location>
</feature>
<dbReference type="OrthoDB" id="2328663at2759"/>
<sequence length="1001" mass="116400">MSNKTSPKKKYLYACNCILCNGEEVDPRTLKKHAKDKRLWKLNHNRKDQENAIMTSEQNLTRTNSKKRKIDDPDSFQLNNSDNEEGIPPDSFPDSFPDFFQLNEEENINTFSSNFRVPASKLDKNDDDNYENEEETDDNTDQEEENEGENIFTSPKFDSDEVFVMENLNDSLETEIILWLFKFQQRFRLTDTAIEALIKFLHIVLTRLNNSQFKKFPNSLFKAKGYLNILQPKMQLAVCNNCHKMHNVEDIVTYKKEGKVTIKNCLHEEFPDNPTPSRRNQCNNPLTVLKKRKGETIAVPRSLYPKPSICQQLSMLYQRPGFENMLKPSGFQRKGDIYSDIYDGKVWKTFPFDGSTFFTPETATSHLGLLFNLDWFQPFTYTQHSTGAIYASICNLPRSERNKPENIIYLGFLPGPKEVGLERINHYLTPIVDEFLKLWKGWKVPKTYQCPGGLNIKVALIVGSSDIPATRKLFGHGSAVMKCHRCEKRSIYSGEYNKTHYGGDHNYEISTAKSHKKYAHEWLQCNSKNSRDNHFKKHGVRWSELLRLPYMDPIRFAAVDPMHCLFLGVAKWIIKSIFVNQGKLSMEQLRVAQQRMDHVELPSDIGRIPPKIAIGNDGFSNLTADQWKTFIMIYSTNILWDMLDNSDRKILGHFVWACNLLAARFITEDDLKEAQERLKDMAHLIENTYGPEFITSNIHLALHIPDCCRDYGPIYSYWLFPFERLNGYIGSYPNSNRQIEPELMKIVLKNTLIDYHLTCKWTSGLLDKSLCLLMARKTVGSLALTEEREELQHFLSMRHNISTFSKIYGTETLPGQMLKPSYFKVIMPLELRNFLCEWYSILYEKEQGEILGFMDLVVNQHARLQIGAEIFGSMISSLQERNAIIFAKWKAANDESIDAYSGEVQYYFEHTLRFPEGPKTHLLAYVKWYKCAPSSDIRFKHNFMRPDISNTELWRTEYYEEGCDSLLPVHRILCRATKFKYVTIGKQNYLSIIPLNRKFNL</sequence>
<reference evidence="3" key="1">
    <citation type="submission" date="2019-10" db="EMBL/GenBank/DDBJ databases">
        <title>Conservation and host-specific expression of non-tandemly repeated heterogenous ribosome RNA gene in arbuscular mycorrhizal fungi.</title>
        <authorList>
            <person name="Maeda T."/>
            <person name="Kobayashi Y."/>
            <person name="Nakagawa T."/>
            <person name="Ezawa T."/>
            <person name="Yamaguchi K."/>
            <person name="Bino T."/>
            <person name="Nishimoto Y."/>
            <person name="Shigenobu S."/>
            <person name="Kawaguchi M."/>
        </authorList>
    </citation>
    <scope>NUCLEOTIDE SEQUENCE</scope>
    <source>
        <strain evidence="3">HR1</strain>
    </source>
</reference>
<feature type="compositionally biased region" description="Polar residues" evidence="1">
    <location>
        <begin position="52"/>
        <end position="63"/>
    </location>
</feature>
<name>A0A8H3LD90_9GLOM</name>
<dbReference type="PANTHER" id="PTHR46579">
    <property type="entry name" value="F5/8 TYPE C DOMAIN-CONTAINING PROTEIN-RELATED"/>
    <property type="match status" value="1"/>
</dbReference>
<evidence type="ECO:0000256" key="1">
    <source>
        <dbReference type="SAM" id="MobiDB-lite"/>
    </source>
</evidence>
<feature type="domain" description="DUF4218" evidence="2">
    <location>
        <begin position="661"/>
        <end position="740"/>
    </location>
</feature>
<gene>
    <name evidence="3" type="ORF">RCL2_001057200</name>
</gene>
<feature type="region of interest" description="Disordered" evidence="1">
    <location>
        <begin position="41"/>
        <end position="98"/>
    </location>
</feature>
<dbReference type="Pfam" id="PF02992">
    <property type="entry name" value="Transposase_21"/>
    <property type="match status" value="1"/>
</dbReference>
<evidence type="ECO:0000259" key="2">
    <source>
        <dbReference type="Pfam" id="PF13960"/>
    </source>
</evidence>
<dbReference type="InterPro" id="IPR025452">
    <property type="entry name" value="DUF4218"/>
</dbReference>
<dbReference type="EMBL" id="BLAL01000068">
    <property type="protein sequence ID" value="GES83414.1"/>
    <property type="molecule type" value="Genomic_DNA"/>
</dbReference>
<dbReference type="PANTHER" id="PTHR46579:SF2">
    <property type="entry name" value="C2H2-TYPE DOMAIN-CONTAINING PROTEIN"/>
    <property type="match status" value="1"/>
</dbReference>
<comment type="caution">
    <text evidence="3">The sequence shown here is derived from an EMBL/GenBank/DDBJ whole genome shotgun (WGS) entry which is preliminary data.</text>
</comment>
<evidence type="ECO:0000313" key="3">
    <source>
        <dbReference type="EMBL" id="GES83414.1"/>
    </source>
</evidence>
<dbReference type="Proteomes" id="UP000615446">
    <property type="component" value="Unassembled WGS sequence"/>
</dbReference>
<dbReference type="AlphaFoldDB" id="A0A8H3LD90"/>
<dbReference type="InterPro" id="IPR004242">
    <property type="entry name" value="Transposase_21"/>
</dbReference>
<protein>
    <submittedName>
        <fullName evidence="3">Uncharacterized protein LOC109617406</fullName>
    </submittedName>
</protein>
<organism evidence="3 4">
    <name type="scientific">Rhizophagus clarus</name>
    <dbReference type="NCBI Taxonomy" id="94130"/>
    <lineage>
        <taxon>Eukaryota</taxon>
        <taxon>Fungi</taxon>
        <taxon>Fungi incertae sedis</taxon>
        <taxon>Mucoromycota</taxon>
        <taxon>Glomeromycotina</taxon>
        <taxon>Glomeromycetes</taxon>
        <taxon>Glomerales</taxon>
        <taxon>Glomeraceae</taxon>
        <taxon>Rhizophagus</taxon>
    </lineage>
</organism>
<proteinExistence type="predicted"/>